<accession>A0A084G8K4</accession>
<name>A0A084G8K4_PSEDA</name>
<keyword evidence="2" id="KW-1185">Reference proteome</keyword>
<dbReference type="RefSeq" id="XP_016643465.1">
    <property type="nucleotide sequence ID" value="XM_016786863.1"/>
</dbReference>
<organism evidence="1 2">
    <name type="scientific">Pseudallescheria apiosperma</name>
    <name type="common">Scedosporium apiospermum</name>
    <dbReference type="NCBI Taxonomy" id="563466"/>
    <lineage>
        <taxon>Eukaryota</taxon>
        <taxon>Fungi</taxon>
        <taxon>Dikarya</taxon>
        <taxon>Ascomycota</taxon>
        <taxon>Pezizomycotina</taxon>
        <taxon>Sordariomycetes</taxon>
        <taxon>Hypocreomycetidae</taxon>
        <taxon>Microascales</taxon>
        <taxon>Microascaceae</taxon>
        <taxon>Scedosporium</taxon>
    </lineage>
</organism>
<dbReference type="OrthoDB" id="5086500at2759"/>
<dbReference type="VEuPathDB" id="FungiDB:SAPIO_CDS4276"/>
<evidence type="ECO:0000313" key="2">
    <source>
        <dbReference type="Proteomes" id="UP000028545"/>
    </source>
</evidence>
<dbReference type="AlphaFoldDB" id="A0A084G8K4"/>
<evidence type="ECO:0000313" key="1">
    <source>
        <dbReference type="EMBL" id="KEZ43666.1"/>
    </source>
</evidence>
<comment type="caution">
    <text evidence="1">The sequence shown here is derived from an EMBL/GenBank/DDBJ whole genome shotgun (WGS) entry which is preliminary data.</text>
</comment>
<sequence>MKPYASLGAMSALVQLSHANLDIVTLLTPSGNFIQEAAATLVVGDIPNPVTGDVALWSAIMMDRQDFLQGVTQNSPPGLGYCQDLGQNWCNFAYKYGNGNPTAGTPVKAPPGSRIKTHYKLNTGTEQWEQRLYINDQLVSELTSSRGQHGSIFYISTECAAGNCAAAPAHSWEDIFITLNQPDERFLYRGSWEHEATGGEMSTPDGGKTWNFTTLFVPETRP</sequence>
<dbReference type="Proteomes" id="UP000028545">
    <property type="component" value="Unassembled WGS sequence"/>
</dbReference>
<proteinExistence type="predicted"/>
<dbReference type="KEGG" id="sapo:SAPIO_CDS4276"/>
<protein>
    <submittedName>
        <fullName evidence="1">Uncharacterized protein</fullName>
    </submittedName>
</protein>
<dbReference type="GeneID" id="27723348"/>
<reference evidence="1 2" key="1">
    <citation type="journal article" date="2014" name="Genome Announc.">
        <title>Draft genome sequence of the pathogenic fungus Scedosporium apiospermum.</title>
        <authorList>
            <person name="Vandeputte P."/>
            <person name="Ghamrawi S."/>
            <person name="Rechenmann M."/>
            <person name="Iltis A."/>
            <person name="Giraud S."/>
            <person name="Fleury M."/>
            <person name="Thornton C."/>
            <person name="Delhaes L."/>
            <person name="Meyer W."/>
            <person name="Papon N."/>
            <person name="Bouchara J.P."/>
        </authorList>
    </citation>
    <scope>NUCLEOTIDE SEQUENCE [LARGE SCALE GENOMIC DNA]</scope>
    <source>
        <strain evidence="1 2">IHEM 14462</strain>
    </source>
</reference>
<gene>
    <name evidence="1" type="ORF">SAPIO_CDS4276</name>
</gene>
<dbReference type="HOGENOM" id="CLU_068720_2_0_1"/>
<dbReference type="EMBL" id="JOWA01000091">
    <property type="protein sequence ID" value="KEZ43666.1"/>
    <property type="molecule type" value="Genomic_DNA"/>
</dbReference>
<dbReference type="OMA" id="NWCNFAY"/>